<evidence type="ECO:0000313" key="1">
    <source>
        <dbReference type="EMBL" id="MDN3689048.1"/>
    </source>
</evidence>
<dbReference type="EMBL" id="JAUFQS010000017">
    <property type="protein sequence ID" value="MDN3689048.1"/>
    <property type="molecule type" value="Genomic_DNA"/>
</dbReference>
<protein>
    <recommendedName>
        <fullName evidence="3">GLPGLI family protein</fullName>
    </recommendedName>
</protein>
<name>A0ABT8C8C1_9BACT</name>
<sequence length="387" mass="44477">MKNSVLIIFIFFISFGLKAQYKNISFEKSNARNLKIHQIDFREFSTLIHFQYTNENSGLICAEEDFYIQDKETLKKYKLLNSLNLPICDKAHQFDKLGQIHNYTLEFERVPDEIKKFDIIENSENGFKFYGVKIDNSKEQANVIDVTSFINDTPVKEYGIYYKDGDPVFYYNHKGITVAVMLTYNQNYGKYYQANIMVKNLSGREFNFDPNQITAIMQKNDKVYEPEVLSYEEYMKKVKRQQNWNAFAVAFSESMSANQAAYSSSSSSTTSSGYSNTTGSASGYVGDTYGSIYGSSSTYGSSYSTTYSQNYDGQAAYLAQQNANKNISNYQANQYSIKQTISEGYLRLNTIHNETEYIGYVNIEYEKKIEEIVLSVPVNGTTYTFTW</sequence>
<comment type="caution">
    <text evidence="1">The sequence shown here is derived from an EMBL/GenBank/DDBJ whole genome shotgun (WGS) entry which is preliminary data.</text>
</comment>
<keyword evidence="2" id="KW-1185">Reference proteome</keyword>
<gene>
    <name evidence="1" type="ORF">QWZ15_14510</name>
</gene>
<evidence type="ECO:0000313" key="2">
    <source>
        <dbReference type="Proteomes" id="UP001236663"/>
    </source>
</evidence>
<reference evidence="2" key="1">
    <citation type="journal article" date="2019" name="Int. J. Syst. Evol. Microbiol.">
        <title>The Global Catalogue of Microorganisms (GCM) 10K type strain sequencing project: providing services to taxonomists for standard genome sequencing and annotation.</title>
        <authorList>
            <consortium name="The Broad Institute Genomics Platform"/>
            <consortium name="The Broad Institute Genome Sequencing Center for Infectious Disease"/>
            <person name="Wu L."/>
            <person name="Ma J."/>
        </authorList>
    </citation>
    <scope>NUCLEOTIDE SEQUENCE [LARGE SCALE GENOMIC DNA]</scope>
    <source>
        <strain evidence="2">CECT 7706</strain>
    </source>
</reference>
<organism evidence="1 2">
    <name type="scientific">Cyclobacterium jeungdonense</name>
    <dbReference type="NCBI Taxonomy" id="708087"/>
    <lineage>
        <taxon>Bacteria</taxon>
        <taxon>Pseudomonadati</taxon>
        <taxon>Bacteroidota</taxon>
        <taxon>Cytophagia</taxon>
        <taxon>Cytophagales</taxon>
        <taxon>Cyclobacteriaceae</taxon>
        <taxon>Cyclobacterium</taxon>
    </lineage>
</organism>
<dbReference type="RefSeq" id="WP_163386564.1">
    <property type="nucleotide sequence ID" value="NZ_JAUFQS010000017.1"/>
</dbReference>
<proteinExistence type="predicted"/>
<dbReference type="Proteomes" id="UP001236663">
    <property type="component" value="Unassembled WGS sequence"/>
</dbReference>
<accession>A0ABT8C8C1</accession>
<evidence type="ECO:0008006" key="3">
    <source>
        <dbReference type="Google" id="ProtNLM"/>
    </source>
</evidence>